<evidence type="ECO:0000256" key="6">
    <source>
        <dbReference type="SAM" id="Phobius"/>
    </source>
</evidence>
<dbReference type="InterPro" id="IPR005495">
    <property type="entry name" value="LptG/LptF_permease"/>
</dbReference>
<evidence type="ECO:0000256" key="2">
    <source>
        <dbReference type="ARBA" id="ARBA00022475"/>
    </source>
</evidence>
<feature type="transmembrane region" description="Helical" evidence="6">
    <location>
        <begin position="46"/>
        <end position="71"/>
    </location>
</feature>
<keyword evidence="4 6" id="KW-1133">Transmembrane helix</keyword>
<dbReference type="Proteomes" id="UP001151234">
    <property type="component" value="Unassembled WGS sequence"/>
</dbReference>
<gene>
    <name evidence="7" type="ORF">OQ273_11465</name>
</gene>
<evidence type="ECO:0000256" key="4">
    <source>
        <dbReference type="ARBA" id="ARBA00022989"/>
    </source>
</evidence>
<sequence length="403" mass="44680">MKLLERYIFHRVFVLSVGTLLTTATIAMTTQVLLRVNLLSSTGQSLLTFLELAGLVMPSMFVIVMPFALMIGASQTLSTMNTDSELAVIEASGGSRALIARPILIIAALMSFASLLESNYVEPWANRQIRALIDRASADLFSAAVQSGTFHKIENNLYVSVAEKLPGGRLGGIFLSDQRDEDSDLLYYAKYGTFTETAGRDILVLSDGELHRKEVSSGNVSVIRYATYALDLSLIGGQAGGGGGLKPKEQPTSYLFNPDLEDPYYQHAPQEFRMRIHKRLSEWLYPLVFGFITVYFLGKAHSNRHEQVWSVLTAATIAFLMRGFSFYAIDESATSRLFGILCFAVPLGGIAIFSLLMITNWTFRAPRYLVDQSSRLLSGDEPFLRVLRQWISDLPGTRRKGAQ</sequence>
<dbReference type="AlphaFoldDB" id="A0A9X3UHB9"/>
<keyword evidence="3 6" id="KW-0812">Transmembrane</keyword>
<evidence type="ECO:0000256" key="1">
    <source>
        <dbReference type="ARBA" id="ARBA00004651"/>
    </source>
</evidence>
<feature type="transmembrane region" description="Helical" evidence="6">
    <location>
        <begin position="308"/>
        <end position="329"/>
    </location>
</feature>
<name>A0A9X3UHB9_9HYPH</name>
<dbReference type="GO" id="GO:0015920">
    <property type="term" value="P:lipopolysaccharide transport"/>
    <property type="evidence" value="ECO:0007669"/>
    <property type="project" value="TreeGrafter"/>
</dbReference>
<dbReference type="RefSeq" id="WP_267990639.1">
    <property type="nucleotide sequence ID" value="NZ_JAPJZI010000001.1"/>
</dbReference>
<keyword evidence="8" id="KW-1185">Reference proteome</keyword>
<dbReference type="GO" id="GO:0043190">
    <property type="term" value="C:ATP-binding cassette (ABC) transporter complex"/>
    <property type="evidence" value="ECO:0007669"/>
    <property type="project" value="TreeGrafter"/>
</dbReference>
<evidence type="ECO:0000313" key="7">
    <source>
        <dbReference type="EMBL" id="MDA5399193.1"/>
    </source>
</evidence>
<organism evidence="7 8">
    <name type="scientific">Hoeflea prorocentri</name>
    <dbReference type="NCBI Taxonomy" id="1922333"/>
    <lineage>
        <taxon>Bacteria</taxon>
        <taxon>Pseudomonadati</taxon>
        <taxon>Pseudomonadota</taxon>
        <taxon>Alphaproteobacteria</taxon>
        <taxon>Hyphomicrobiales</taxon>
        <taxon>Rhizobiaceae</taxon>
        <taxon>Hoeflea</taxon>
    </lineage>
</organism>
<keyword evidence="5 6" id="KW-0472">Membrane</keyword>
<evidence type="ECO:0000256" key="5">
    <source>
        <dbReference type="ARBA" id="ARBA00023136"/>
    </source>
</evidence>
<evidence type="ECO:0000313" key="8">
    <source>
        <dbReference type="Proteomes" id="UP001151234"/>
    </source>
</evidence>
<proteinExistence type="predicted"/>
<feature type="transmembrane region" description="Helical" evidence="6">
    <location>
        <begin position="12"/>
        <end position="34"/>
    </location>
</feature>
<protein>
    <submittedName>
        <fullName evidence="7">LptF/LptG family permease</fullName>
    </submittedName>
</protein>
<keyword evidence="2" id="KW-1003">Cell membrane</keyword>
<dbReference type="PANTHER" id="PTHR33529:SF6">
    <property type="entry name" value="YJGP_YJGQ FAMILY PERMEASE"/>
    <property type="match status" value="1"/>
</dbReference>
<comment type="subcellular location">
    <subcellularLocation>
        <location evidence="1">Cell membrane</location>
        <topology evidence="1">Multi-pass membrane protein</topology>
    </subcellularLocation>
</comment>
<dbReference type="EMBL" id="JAPJZI010000001">
    <property type="protein sequence ID" value="MDA5399193.1"/>
    <property type="molecule type" value="Genomic_DNA"/>
</dbReference>
<evidence type="ECO:0000256" key="3">
    <source>
        <dbReference type="ARBA" id="ARBA00022692"/>
    </source>
</evidence>
<feature type="transmembrane region" description="Helical" evidence="6">
    <location>
        <begin position="283"/>
        <end position="302"/>
    </location>
</feature>
<dbReference type="Pfam" id="PF03739">
    <property type="entry name" value="LptF_LptG"/>
    <property type="match status" value="1"/>
</dbReference>
<comment type="caution">
    <text evidence="7">The sequence shown here is derived from an EMBL/GenBank/DDBJ whole genome shotgun (WGS) entry which is preliminary data.</text>
</comment>
<reference evidence="7" key="1">
    <citation type="submission" date="2022-11" db="EMBL/GenBank/DDBJ databases">
        <title>Draft genome sequence of Hoeflea poritis E7-10 and Hoeflea prorocentri PM5-8, separated from scleractinian coral Porites lutea and marine dinoflagellate.</title>
        <authorList>
            <person name="Zhang G."/>
            <person name="Wei Q."/>
            <person name="Cai L."/>
        </authorList>
    </citation>
    <scope>NUCLEOTIDE SEQUENCE</scope>
    <source>
        <strain evidence="7">PM5-8</strain>
    </source>
</reference>
<dbReference type="PANTHER" id="PTHR33529">
    <property type="entry name" value="SLR0882 PROTEIN-RELATED"/>
    <property type="match status" value="1"/>
</dbReference>
<accession>A0A9X3UHB9</accession>
<feature type="transmembrane region" description="Helical" evidence="6">
    <location>
        <begin position="336"/>
        <end position="358"/>
    </location>
</feature>